<dbReference type="EMBL" id="CAXLJM020000082">
    <property type="protein sequence ID" value="CAL8130495.1"/>
    <property type="molecule type" value="Genomic_DNA"/>
</dbReference>
<evidence type="ECO:0000313" key="1">
    <source>
        <dbReference type="EMBL" id="CAL8130495.1"/>
    </source>
</evidence>
<accession>A0ABP1RLZ8</accession>
<keyword evidence="2" id="KW-1185">Reference proteome</keyword>
<sequence length="126" mass="14363">MLDLNGRIRPVICHQMLDFKSPETDAIAFSLAQFVGRRNFPSSIQKTTRQWLEYKEPRKKFVPLVLSILGYPNGDRCFPNRYAVHHPLLLLEDTVDDSGARRKLCGNTMRDTLRETAPLAAFTLGS</sequence>
<protein>
    <submittedName>
        <fullName evidence="1">Uncharacterized protein</fullName>
    </submittedName>
</protein>
<reference evidence="1 2" key="1">
    <citation type="submission" date="2024-08" db="EMBL/GenBank/DDBJ databases">
        <authorList>
            <person name="Cucini C."/>
            <person name="Frati F."/>
        </authorList>
    </citation>
    <scope>NUCLEOTIDE SEQUENCE [LARGE SCALE GENOMIC DNA]</scope>
</reference>
<dbReference type="Proteomes" id="UP001642540">
    <property type="component" value="Unassembled WGS sequence"/>
</dbReference>
<proteinExistence type="predicted"/>
<organism evidence="1 2">
    <name type="scientific">Orchesella dallaii</name>
    <dbReference type="NCBI Taxonomy" id="48710"/>
    <lineage>
        <taxon>Eukaryota</taxon>
        <taxon>Metazoa</taxon>
        <taxon>Ecdysozoa</taxon>
        <taxon>Arthropoda</taxon>
        <taxon>Hexapoda</taxon>
        <taxon>Collembola</taxon>
        <taxon>Entomobryomorpha</taxon>
        <taxon>Entomobryoidea</taxon>
        <taxon>Orchesellidae</taxon>
        <taxon>Orchesellinae</taxon>
        <taxon>Orchesella</taxon>
    </lineage>
</organism>
<comment type="caution">
    <text evidence="1">The sequence shown here is derived from an EMBL/GenBank/DDBJ whole genome shotgun (WGS) entry which is preliminary data.</text>
</comment>
<evidence type="ECO:0000313" key="2">
    <source>
        <dbReference type="Proteomes" id="UP001642540"/>
    </source>
</evidence>
<name>A0ABP1RLZ8_9HEXA</name>
<gene>
    <name evidence="1" type="ORF">ODALV1_LOCUS23751</name>
</gene>